<dbReference type="InterPro" id="IPR051576">
    <property type="entry name" value="PX-Rho_GAP"/>
</dbReference>
<feature type="region of interest" description="Disordered" evidence="5">
    <location>
        <begin position="1576"/>
        <end position="1812"/>
    </location>
</feature>
<dbReference type="SUPFAM" id="SSF50044">
    <property type="entry name" value="SH3-domain"/>
    <property type="match status" value="1"/>
</dbReference>
<accession>A0ABD0LJZ2</accession>
<dbReference type="SUPFAM" id="SSF64268">
    <property type="entry name" value="PX domain"/>
    <property type="match status" value="1"/>
</dbReference>
<dbReference type="FunFam" id="1.10.555.10:FF:000002">
    <property type="entry name" value="rho GTPase-activating protein 32 isoform X1"/>
    <property type="match status" value="1"/>
</dbReference>
<feature type="compositionally biased region" description="Polar residues" evidence="5">
    <location>
        <begin position="1503"/>
        <end position="1525"/>
    </location>
</feature>
<feature type="compositionally biased region" description="Polar residues" evidence="5">
    <location>
        <begin position="1604"/>
        <end position="1614"/>
    </location>
</feature>
<feature type="region of interest" description="Disordered" evidence="5">
    <location>
        <begin position="789"/>
        <end position="876"/>
    </location>
</feature>
<feature type="domain" description="SH3" evidence="6">
    <location>
        <begin position="444"/>
        <end position="506"/>
    </location>
</feature>
<evidence type="ECO:0000256" key="1">
    <source>
        <dbReference type="ARBA" id="ARBA00008795"/>
    </source>
</evidence>
<evidence type="ECO:0000256" key="4">
    <source>
        <dbReference type="PROSITE-ProRule" id="PRU00192"/>
    </source>
</evidence>
<dbReference type="CDD" id="cd11835">
    <property type="entry name" value="SH3_ARHGAP32_33"/>
    <property type="match status" value="1"/>
</dbReference>
<dbReference type="Gene3D" id="2.30.30.40">
    <property type="entry name" value="SH3 Domains"/>
    <property type="match status" value="1"/>
</dbReference>
<dbReference type="InterPro" id="IPR036028">
    <property type="entry name" value="SH3-like_dom_sf"/>
</dbReference>
<feature type="compositionally biased region" description="Polar residues" evidence="5">
    <location>
        <begin position="1397"/>
        <end position="1419"/>
    </location>
</feature>
<feature type="compositionally biased region" description="Low complexity" evidence="5">
    <location>
        <begin position="1198"/>
        <end position="1209"/>
    </location>
</feature>
<organism evidence="8 9">
    <name type="scientific">Batillaria attramentaria</name>
    <dbReference type="NCBI Taxonomy" id="370345"/>
    <lineage>
        <taxon>Eukaryota</taxon>
        <taxon>Metazoa</taxon>
        <taxon>Spiralia</taxon>
        <taxon>Lophotrochozoa</taxon>
        <taxon>Mollusca</taxon>
        <taxon>Gastropoda</taxon>
        <taxon>Caenogastropoda</taxon>
        <taxon>Sorbeoconcha</taxon>
        <taxon>Cerithioidea</taxon>
        <taxon>Batillariidae</taxon>
        <taxon>Batillaria</taxon>
    </lineage>
</organism>
<feature type="compositionally biased region" description="Basic and acidic residues" evidence="5">
    <location>
        <begin position="968"/>
        <end position="978"/>
    </location>
</feature>
<evidence type="ECO:0000256" key="2">
    <source>
        <dbReference type="ARBA" id="ARBA00022443"/>
    </source>
</evidence>
<feature type="region of interest" description="Disordered" evidence="5">
    <location>
        <begin position="1301"/>
        <end position="1321"/>
    </location>
</feature>
<evidence type="ECO:0000256" key="5">
    <source>
        <dbReference type="SAM" id="MobiDB-lite"/>
    </source>
</evidence>
<feature type="region of interest" description="Disordered" evidence="5">
    <location>
        <begin position="1178"/>
        <end position="1210"/>
    </location>
</feature>
<dbReference type="InterPro" id="IPR036871">
    <property type="entry name" value="PX_dom_sf"/>
</dbReference>
<feature type="region of interest" description="Disordered" evidence="5">
    <location>
        <begin position="1395"/>
        <end position="1558"/>
    </location>
</feature>
<feature type="compositionally biased region" description="Polar residues" evidence="5">
    <location>
        <begin position="1645"/>
        <end position="1655"/>
    </location>
</feature>
<dbReference type="InterPro" id="IPR001452">
    <property type="entry name" value="SH3_domain"/>
</dbReference>
<feature type="region of interest" description="Disordered" evidence="5">
    <location>
        <begin position="174"/>
        <end position="206"/>
    </location>
</feature>
<dbReference type="GO" id="GO:0005096">
    <property type="term" value="F:GTPase activator activity"/>
    <property type="evidence" value="ECO:0007669"/>
    <property type="project" value="UniProtKB-KW"/>
</dbReference>
<evidence type="ECO:0000256" key="3">
    <source>
        <dbReference type="ARBA" id="ARBA00022468"/>
    </source>
</evidence>
<dbReference type="Gene3D" id="1.10.555.10">
    <property type="entry name" value="Rho GTPase activation protein"/>
    <property type="match status" value="1"/>
</dbReference>
<evidence type="ECO:0000313" key="8">
    <source>
        <dbReference type="EMBL" id="KAK7499835.1"/>
    </source>
</evidence>
<proteinExistence type="inferred from homology"/>
<feature type="compositionally biased region" description="Low complexity" evidence="5">
    <location>
        <begin position="518"/>
        <end position="538"/>
    </location>
</feature>
<feature type="compositionally biased region" description="Polar residues" evidence="5">
    <location>
        <begin position="806"/>
        <end position="815"/>
    </location>
</feature>
<feature type="compositionally biased region" description="Basic and acidic residues" evidence="5">
    <location>
        <begin position="1879"/>
        <end position="1888"/>
    </location>
</feature>
<dbReference type="PANTHER" id="PTHR15729:SF10">
    <property type="entry name" value="GTPASE-ACTIVATING PROTEIN CDGAPR"/>
    <property type="match status" value="1"/>
</dbReference>
<dbReference type="EMBL" id="JACVVK020000041">
    <property type="protein sequence ID" value="KAK7499835.1"/>
    <property type="molecule type" value="Genomic_DNA"/>
</dbReference>
<feature type="compositionally biased region" description="Low complexity" evidence="5">
    <location>
        <begin position="1754"/>
        <end position="1767"/>
    </location>
</feature>
<feature type="region of interest" description="Disordered" evidence="5">
    <location>
        <begin position="518"/>
        <end position="550"/>
    </location>
</feature>
<dbReference type="SMART" id="SM00326">
    <property type="entry name" value="SH3"/>
    <property type="match status" value="1"/>
</dbReference>
<evidence type="ECO:0008006" key="10">
    <source>
        <dbReference type="Google" id="ProtNLM"/>
    </source>
</evidence>
<comment type="similarity">
    <text evidence="1">Belongs to the PX domain-containing GAP family.</text>
</comment>
<dbReference type="InterPro" id="IPR000198">
    <property type="entry name" value="RhoGAP_dom"/>
</dbReference>
<keyword evidence="2 4" id="KW-0728">SH3 domain</keyword>
<feature type="compositionally biased region" description="Basic and acidic residues" evidence="5">
    <location>
        <begin position="1089"/>
        <end position="1100"/>
    </location>
</feature>
<dbReference type="InterPro" id="IPR008936">
    <property type="entry name" value="Rho_GTPase_activation_prot"/>
</dbReference>
<feature type="domain" description="Rho-GAP" evidence="7">
    <location>
        <begin position="590"/>
        <end position="781"/>
    </location>
</feature>
<feature type="compositionally biased region" description="Basic and acidic residues" evidence="5">
    <location>
        <begin position="945"/>
        <end position="955"/>
    </location>
</feature>
<feature type="compositionally biased region" description="Low complexity" evidence="5">
    <location>
        <begin position="1026"/>
        <end position="1047"/>
    </location>
</feature>
<dbReference type="CDD" id="cd04384">
    <property type="entry name" value="RhoGAP_CdGAP"/>
    <property type="match status" value="1"/>
</dbReference>
<feature type="region of interest" description="Disordered" evidence="5">
    <location>
        <begin position="1138"/>
        <end position="1157"/>
    </location>
</feature>
<feature type="compositionally biased region" description="Polar residues" evidence="5">
    <location>
        <begin position="1180"/>
        <end position="1197"/>
    </location>
</feature>
<sequence length="1903" mass="209588">MSLFDKLEYSGSRDCNYNCGSQTESSHRSQGIDTTPLNSATLCGSSTQQQDKVYLSGGIAECKRYTQLGLKKIGADLRLMQTFAHSCGGRGSQTHPLFLPRGLRVCCARRQYKLKPSLEERRAREGKKKKKVARARAARKLLCHHQQNVRELHDWDVRRAEHLRYASSAQEKTLLATASDDPNRPEKCTPCGRGRSTEKSQLRNDSIGRRIKPLQQGFEELVVPGFEELVVPGFKELVVPGFEELVVPGFEELVVPGFEELVVPGFKELVVPGFKELVVPGFEELVVPGGSQDGSSRFPKLEECAHFHYDIVDFGSLQVTLCEEDRENYRHNEVEPGERTVLVRVSCNNKSWNVRRTLSHFRSLDRQLHRCIFDRKFSQLPELHSANTDTKTTKELEYLLHTYLKRFSELAGSMINCGSILNWLEMDNRGNRLLAVDDSGINTPAIAAAHAIKRYNAQAADEISLQVGDIVSVIDMPPAEDTIWWRGKRGFEVGFFPYECVEVITDKVPPSVASCIPTASLSSSPGSTLTPSATPATARKPCEPTETVDDASMMRKHGKLMSFLRTFFSTRPPRNQLKQSGIVKERVFGCDLGEHLLNSGHDVPLVLKSCSEVIERHGIVDGIYRLSGITSNIQKLRVAFDEDQVPELMESTYLQDIHSISSLLKMYFRELPNPLLTYQLYDKFAEAVKDEDNKLLRIHDVVQQLPPPHYRTLEYLMRHLGRVASHAVETGMHSKNLAIVWAPNLLRSKELELGGGAAALQGVGIQAVVTECLICYCDIIFSDKMPSYGSPHLQKSQRKPRPKSLAISTPTSTPDSGGGARTSVYRQSGTQKKSNKDVNKGKKSPVTGWKSIFSKPRAGSVKKTRKASIQGDEKPMDSLQARALTEEDVHNWKRRLRSAKSAESLLSMATSSRNDFMPYHKRSLSSDASTIIHHHPHHLPPQHSSSRDGHTDSRLESTSSPPSSNRSKTGERRSEPPRKQSFVRGDSTRKALHRRTPSAPNTPRMDRAATGAVVNGQHKASSQPRLDSLPASPLSDSSLLTTPTTDTSLGIDIDAAIKARLTQMAYASRSARSSDSSPRSPEKLPPGGVRKEGDGDKKELGNGVVTLQESPGSHRRHNSPPSQTKFFVSRYHDYAEILSDDEKEPKMSAPSSTSDMQDLVDKLDSKLSSTTNKFYLHNATDATETQDGNTSNSNTEMTTQAADIDATTQVSGRVVERVPASSVAIDSPPPSTQVVRRRAELIPSDSVLVADPSHGQHPGRPSEFPELVPRLPGQREAVLSPTAQIRLQQVNCHSPVNSFCPSLQDDSPMREDPRWRRSTSLDSLEAESSMCRTLRAINAQMDSAFHEKVERALQLEDEGYSRHVDSDETNSLSPLHISEDNLTPTALHETHFPATVDANTPTAPETRNEVESSQSSPGQYSVHDIPPSCPVTDIDGEMEQSAESQFQSQTSPRVNQRANVRDSASVTEPSSRENVTPNSDWNQTSAVTSTSFPVREDVPFQGDSEQIRTADSVSPSVMHTQNQHANPEPGVMSPGVVRRPSSSSCSTSSSDVGDDSDDSYEIVHHAQPADAQFAMRLSSKQRAAESLPSPSRTRSESLPDARSTGMTKSKSASLDNPGDLRQFSPDDVMWRQSPLFSSGGRVGFSSDSEATSPPQSHGRRTGSEGDYAKITNPSSRPVGTSQSYDGGREVASHSQGFHGQTGGSPHHQRSERYAHMSQMQETRPRISSQPERGEIPTSPSRRQGDFRGHSFEGSSQSSVSSQSSSSVLLVDPDVPIISGNLRGRTDTHPPSPRSYPRSPPPPTEVPNTRADAAAANLPLHLMLYHPDEFKVPAAAVGVPNAPKSPAQVHVKHDTLTEEKAVIKKSPSQKSPETPRPSARSREPAEEPTQKAWKNLLSEAESFE</sequence>
<feature type="region of interest" description="Disordered" evidence="5">
    <location>
        <begin position="932"/>
        <end position="1047"/>
    </location>
</feature>
<dbReference type="PROSITE" id="PS50002">
    <property type="entry name" value="SH3"/>
    <property type="match status" value="1"/>
</dbReference>
<feature type="region of interest" description="Disordered" evidence="5">
    <location>
        <begin position="1068"/>
        <end position="1102"/>
    </location>
</feature>
<evidence type="ECO:0000259" key="7">
    <source>
        <dbReference type="PROSITE" id="PS50238"/>
    </source>
</evidence>
<keyword evidence="9" id="KW-1185">Reference proteome</keyword>
<dbReference type="PROSITE" id="PS50238">
    <property type="entry name" value="RHOGAP"/>
    <property type="match status" value="1"/>
</dbReference>
<dbReference type="SMART" id="SM00324">
    <property type="entry name" value="RhoGAP"/>
    <property type="match status" value="1"/>
</dbReference>
<feature type="compositionally biased region" description="Basic and acidic residues" evidence="5">
    <location>
        <begin position="195"/>
        <end position="206"/>
    </location>
</feature>
<feature type="compositionally biased region" description="Low complexity" evidence="5">
    <location>
        <begin position="1541"/>
        <end position="1551"/>
    </location>
</feature>
<feature type="compositionally biased region" description="Polar residues" evidence="5">
    <location>
        <begin position="1441"/>
        <end position="1492"/>
    </location>
</feature>
<feature type="compositionally biased region" description="Low complexity" evidence="5">
    <location>
        <begin position="1068"/>
        <end position="1079"/>
    </location>
</feature>
<comment type="caution">
    <text evidence="8">The sequence shown here is derived from an EMBL/GenBank/DDBJ whole genome shotgun (WGS) entry which is preliminary data.</text>
</comment>
<feature type="compositionally biased region" description="Basic and acidic residues" evidence="5">
    <location>
        <begin position="1850"/>
        <end position="1861"/>
    </location>
</feature>
<evidence type="ECO:0000313" key="9">
    <source>
        <dbReference type="Proteomes" id="UP001519460"/>
    </source>
</evidence>
<dbReference type="PANTHER" id="PTHR15729">
    <property type="entry name" value="CDC42 GTPASE-ACTIVATING PROTEIN"/>
    <property type="match status" value="1"/>
</dbReference>
<gene>
    <name evidence="8" type="ORF">BaRGS_00008926</name>
</gene>
<dbReference type="Proteomes" id="UP001519460">
    <property type="component" value="Unassembled WGS sequence"/>
</dbReference>
<dbReference type="Gene3D" id="3.30.1520.10">
    <property type="entry name" value="Phox-like domain"/>
    <property type="match status" value="1"/>
</dbReference>
<reference evidence="8 9" key="1">
    <citation type="journal article" date="2023" name="Sci. Data">
        <title>Genome assembly of the Korean intertidal mud-creeper Batillaria attramentaria.</title>
        <authorList>
            <person name="Patra A.K."/>
            <person name="Ho P.T."/>
            <person name="Jun S."/>
            <person name="Lee S.J."/>
            <person name="Kim Y."/>
            <person name="Won Y.J."/>
        </authorList>
    </citation>
    <scope>NUCLEOTIDE SEQUENCE [LARGE SCALE GENOMIC DNA]</scope>
    <source>
        <tissue evidence="8">Foot muscle</tissue>
    </source>
</reference>
<feature type="compositionally biased region" description="Polar residues" evidence="5">
    <location>
        <begin position="1671"/>
        <end position="1684"/>
    </location>
</feature>
<feature type="compositionally biased region" description="Pro residues" evidence="5">
    <location>
        <begin position="1789"/>
        <end position="1804"/>
    </location>
</feature>
<dbReference type="Pfam" id="PF00620">
    <property type="entry name" value="RhoGAP"/>
    <property type="match status" value="1"/>
</dbReference>
<feature type="non-terminal residue" evidence="8">
    <location>
        <position position="1903"/>
    </location>
</feature>
<keyword evidence="3" id="KW-0343">GTPase activation</keyword>
<dbReference type="SUPFAM" id="SSF48350">
    <property type="entry name" value="GTPase activation domain, GAP"/>
    <property type="match status" value="1"/>
</dbReference>
<feature type="compositionally biased region" description="Low complexity" evidence="5">
    <location>
        <begin position="956"/>
        <end position="967"/>
    </location>
</feature>
<feature type="region of interest" description="Disordered" evidence="5">
    <location>
        <begin position="1840"/>
        <end position="1890"/>
    </location>
</feature>
<protein>
    <recommendedName>
        <fullName evidence="10">Rho GTPase-activating protein 32</fullName>
    </recommendedName>
</protein>
<feature type="compositionally biased region" description="Polar residues" evidence="5">
    <location>
        <begin position="1717"/>
        <end position="1730"/>
    </location>
</feature>
<evidence type="ECO:0000259" key="6">
    <source>
        <dbReference type="PROSITE" id="PS50002"/>
    </source>
</evidence>
<name>A0ABD0LJZ2_9CAEN</name>
<dbReference type="Pfam" id="PF14604">
    <property type="entry name" value="SH3_9"/>
    <property type="match status" value="1"/>
</dbReference>